<dbReference type="InterPro" id="IPR046960">
    <property type="entry name" value="PPR_At4g14850-like_plant"/>
</dbReference>
<dbReference type="PROSITE" id="PS51375">
    <property type="entry name" value="PPR"/>
    <property type="match status" value="5"/>
</dbReference>
<feature type="repeat" description="PPR" evidence="3">
    <location>
        <begin position="77"/>
        <end position="111"/>
    </location>
</feature>
<feature type="repeat" description="PPR" evidence="3">
    <location>
        <begin position="411"/>
        <end position="445"/>
    </location>
</feature>
<dbReference type="Proteomes" id="UP000283530">
    <property type="component" value="Unassembled WGS sequence"/>
</dbReference>
<dbReference type="PANTHER" id="PTHR47926">
    <property type="entry name" value="PENTATRICOPEPTIDE REPEAT-CONTAINING PROTEIN"/>
    <property type="match status" value="1"/>
</dbReference>
<name>A0A443PP95_9MAGN</name>
<dbReference type="Gene3D" id="1.25.40.10">
    <property type="entry name" value="Tetratricopeptide repeat domain"/>
    <property type="match status" value="5"/>
</dbReference>
<dbReference type="Pfam" id="PF20430">
    <property type="entry name" value="Eplus_motif"/>
    <property type="match status" value="1"/>
</dbReference>
<dbReference type="EMBL" id="QPKB01000009">
    <property type="protein sequence ID" value="RWR92601.1"/>
    <property type="molecule type" value="Genomic_DNA"/>
</dbReference>
<dbReference type="FunFam" id="1.25.40.10:FF:000470">
    <property type="entry name" value="Pentatricopeptide repeat-containing protein At5g66520"/>
    <property type="match status" value="1"/>
</dbReference>
<dbReference type="Pfam" id="PF13041">
    <property type="entry name" value="PPR_2"/>
    <property type="match status" value="4"/>
</dbReference>
<dbReference type="PANTHER" id="PTHR47926:SF436">
    <property type="entry name" value="PENTATRICOPEPTIDE REPEAT-CONTAINING PROTEIN ELI1, CHLOROPLASTIC-LIKE ISOFORM X2"/>
    <property type="match status" value="1"/>
</dbReference>
<dbReference type="InterPro" id="IPR046848">
    <property type="entry name" value="E_motif"/>
</dbReference>
<accession>A0A443PP95</accession>
<evidence type="ECO:0000313" key="5">
    <source>
        <dbReference type="Proteomes" id="UP000283530"/>
    </source>
</evidence>
<evidence type="ECO:0000256" key="3">
    <source>
        <dbReference type="PROSITE-ProRule" id="PRU00708"/>
    </source>
</evidence>
<dbReference type="AlphaFoldDB" id="A0A443PP95"/>
<dbReference type="NCBIfam" id="TIGR00756">
    <property type="entry name" value="PPR"/>
    <property type="match status" value="6"/>
</dbReference>
<dbReference type="GO" id="GO:0003729">
    <property type="term" value="F:mRNA binding"/>
    <property type="evidence" value="ECO:0007669"/>
    <property type="project" value="UniProtKB-ARBA"/>
</dbReference>
<feature type="repeat" description="PPR" evidence="3">
    <location>
        <begin position="178"/>
        <end position="212"/>
    </location>
</feature>
<dbReference type="STRING" id="337451.A0A443PP95"/>
<protein>
    <submittedName>
        <fullName evidence="4">Pentatricopeptide repeat-containing protein, mitochondrial-like protein</fullName>
    </submittedName>
</protein>
<evidence type="ECO:0000256" key="1">
    <source>
        <dbReference type="ARBA" id="ARBA00006643"/>
    </source>
</evidence>
<gene>
    <name evidence="4" type="ORF">CKAN_02181900</name>
</gene>
<dbReference type="Pfam" id="PF20431">
    <property type="entry name" value="E_motif"/>
    <property type="match status" value="1"/>
</dbReference>
<dbReference type="FunFam" id="1.25.40.10:FF:000690">
    <property type="entry name" value="Pentatricopeptide repeat-containing protein"/>
    <property type="match status" value="1"/>
</dbReference>
<keyword evidence="2" id="KW-0677">Repeat</keyword>
<feature type="repeat" description="PPR" evidence="3">
    <location>
        <begin position="310"/>
        <end position="344"/>
    </location>
</feature>
<dbReference type="Pfam" id="PF12854">
    <property type="entry name" value="PPR_1"/>
    <property type="match status" value="1"/>
</dbReference>
<feature type="repeat" description="PPR" evidence="3">
    <location>
        <begin position="248"/>
        <end position="282"/>
    </location>
</feature>
<dbReference type="FunFam" id="1.25.40.10:FF:000348">
    <property type="entry name" value="Pentatricopeptide repeat-containing protein chloroplastic"/>
    <property type="match status" value="1"/>
</dbReference>
<dbReference type="InterPro" id="IPR002885">
    <property type="entry name" value="PPR_rpt"/>
</dbReference>
<dbReference type="InterPro" id="IPR011990">
    <property type="entry name" value="TPR-like_helical_dom_sf"/>
</dbReference>
<keyword evidence="5" id="KW-1185">Reference proteome</keyword>
<proteinExistence type="inferred from homology"/>
<comment type="caution">
    <text evidence="4">The sequence shown here is derived from an EMBL/GenBank/DDBJ whole genome shotgun (WGS) entry which is preliminary data.</text>
</comment>
<reference evidence="4 5" key="1">
    <citation type="journal article" date="2019" name="Nat. Plants">
        <title>Stout camphor tree genome fills gaps in understanding of flowering plant genome evolution.</title>
        <authorList>
            <person name="Chaw S.M."/>
            <person name="Liu Y.C."/>
            <person name="Wu Y.W."/>
            <person name="Wang H.Y."/>
            <person name="Lin C.I."/>
            <person name="Wu C.S."/>
            <person name="Ke H.M."/>
            <person name="Chang L.Y."/>
            <person name="Hsu C.Y."/>
            <person name="Yang H.T."/>
            <person name="Sudianto E."/>
            <person name="Hsu M.H."/>
            <person name="Wu K.P."/>
            <person name="Wang L.N."/>
            <person name="Leebens-Mack J.H."/>
            <person name="Tsai I.J."/>
        </authorList>
    </citation>
    <scope>NUCLEOTIDE SEQUENCE [LARGE SCALE GENOMIC DNA]</scope>
    <source>
        <strain evidence="5">cv. Chaw 1501</strain>
        <tissue evidence="4">Young leaves</tissue>
    </source>
</reference>
<dbReference type="Pfam" id="PF01535">
    <property type="entry name" value="PPR"/>
    <property type="match status" value="1"/>
</dbReference>
<comment type="similarity">
    <text evidence="1">Belongs to the PPR family. PCMP-H subfamily.</text>
</comment>
<organism evidence="4 5">
    <name type="scientific">Cinnamomum micranthum f. kanehirae</name>
    <dbReference type="NCBI Taxonomy" id="337451"/>
    <lineage>
        <taxon>Eukaryota</taxon>
        <taxon>Viridiplantae</taxon>
        <taxon>Streptophyta</taxon>
        <taxon>Embryophyta</taxon>
        <taxon>Tracheophyta</taxon>
        <taxon>Spermatophyta</taxon>
        <taxon>Magnoliopsida</taxon>
        <taxon>Magnoliidae</taxon>
        <taxon>Laurales</taxon>
        <taxon>Lauraceae</taxon>
        <taxon>Cinnamomum</taxon>
    </lineage>
</organism>
<evidence type="ECO:0000256" key="2">
    <source>
        <dbReference type="ARBA" id="ARBA00022737"/>
    </source>
</evidence>
<evidence type="ECO:0000313" key="4">
    <source>
        <dbReference type="EMBL" id="RWR92601.1"/>
    </source>
</evidence>
<sequence>MSKSIASKLILKNPCLPLLENCKGMAELKQIHAQIFRTGLSDDNLASTKILQIICGLSKTPDFKYARLVFDQIETPNTFTWNTMIKAHSKARISNEVIDLYAEMLKASTKPNGLTLSFVLKACSDLGNLQGSMGIHCQIFKSGFHSDAFALNSLVHAYSLCGCVDFARGVFDELPERDLISWTVVIGSYVRSNRPKEAIDLFFLMREENVQPDEVVAVCLFNACSQLGDLNLGRRLEGLVRETGIDYNSYVLNSLIDMYAKCGSVGDARKVFDQMSERTIVSWNSIVAGYARCGNMESAKRLFDCIPQKNNVSWSTLLNGFVQNGAFKEALMVFREMQAKGVTPNDASFTGVITACSHLGALELGRKVHAGLDERRVKSDTVLSTALVDMYAKCGCLDVSCMLFDRIVKKNLISYNVMITDLAIHGKASNCIDVFSEMVRNGIRPDSITFVGILSGCAHAGWLKEGKEYFDQMSTVYGIAPRVEHCSCMVHLLGQSGLIDQASEFIKASPVKPDVVMWGALLNACKMHGHVELGEFAAKQILKLDPGHTGAFVLLSSIYAAAQNWSKVMEVRKMMKECRIDNRTGSSWIEIDGTVYEFVVGDDSHPEIDEIHSVLCALDFRS</sequence>
<dbReference type="InterPro" id="IPR046849">
    <property type="entry name" value="E2_motif"/>
</dbReference>
<dbReference type="GO" id="GO:0009451">
    <property type="term" value="P:RNA modification"/>
    <property type="evidence" value="ECO:0007669"/>
    <property type="project" value="InterPro"/>
</dbReference>
<dbReference type="OrthoDB" id="185373at2759"/>